<proteinExistence type="predicted"/>
<comment type="caution">
    <text evidence="1">The sequence shown here is derived from an EMBL/GenBank/DDBJ whole genome shotgun (WGS) entry which is preliminary data.</text>
</comment>
<gene>
    <name evidence="1" type="ORF">ENP99_02750</name>
</gene>
<dbReference type="EMBL" id="DSLL01000025">
    <property type="protein sequence ID" value="HEH31019.1"/>
    <property type="molecule type" value="Genomic_DNA"/>
</dbReference>
<dbReference type="AlphaFoldDB" id="A0A7J2T9F2"/>
<protein>
    <submittedName>
        <fullName evidence="1">Uncharacterized protein</fullName>
    </submittedName>
</protein>
<sequence length="135" mass="15341">MSKGDVDEEIAFEVMGEYLAAFLAVEQDWGVIDSLIHARTPQEALEQYVFALRSIHRVLDKKGGIIYAHVKEVLKKVLPVDKLSLSDLIEKSSKVIESKLDRNEFKEVALKLVERALAKYARYHVLDIMNEGGRL</sequence>
<name>A0A7J2T9F2_9CREN</name>
<evidence type="ECO:0000313" key="1">
    <source>
        <dbReference type="EMBL" id="HEH31019.1"/>
    </source>
</evidence>
<reference evidence="1" key="1">
    <citation type="journal article" date="2020" name="mSystems">
        <title>Genome- and Community-Level Interaction Insights into Carbon Utilization and Element Cycling Functions of Hydrothermarchaeota in Hydrothermal Sediment.</title>
        <authorList>
            <person name="Zhou Z."/>
            <person name="Liu Y."/>
            <person name="Xu W."/>
            <person name="Pan J."/>
            <person name="Luo Z.H."/>
            <person name="Li M."/>
        </authorList>
    </citation>
    <scope>NUCLEOTIDE SEQUENCE [LARGE SCALE GENOMIC DNA]</scope>
    <source>
        <strain evidence="1">SpSt-27</strain>
    </source>
</reference>
<accession>A0A7J2T9F2</accession>
<organism evidence="1">
    <name type="scientific">Ignisphaera aggregans</name>
    <dbReference type="NCBI Taxonomy" id="334771"/>
    <lineage>
        <taxon>Archaea</taxon>
        <taxon>Thermoproteota</taxon>
        <taxon>Thermoprotei</taxon>
        <taxon>Desulfurococcales</taxon>
        <taxon>Desulfurococcaceae</taxon>
        <taxon>Ignisphaera</taxon>
    </lineage>
</organism>